<comment type="caution">
    <text evidence="1">The sequence shown here is derived from an EMBL/GenBank/DDBJ whole genome shotgun (WGS) entry which is preliminary data.</text>
</comment>
<sequence length="100" mass="11282">PCQTTASTEGEVLYELAKTAINKLDLRLEYIIAECFDGAANMSEIRKGLATRMKECSPLGIYDTMTEIETLRNAQSLYNFLHGSTKRHALFKDIEVHEVL</sequence>
<protein>
    <recommendedName>
        <fullName evidence="3">DUF4371 domain-containing protein</fullName>
    </recommendedName>
</protein>
<accession>A0A3M6V048</accession>
<feature type="non-terminal residue" evidence="1">
    <location>
        <position position="100"/>
    </location>
</feature>
<organism evidence="1 2">
    <name type="scientific">Pocillopora damicornis</name>
    <name type="common">Cauliflower coral</name>
    <name type="synonym">Millepora damicornis</name>
    <dbReference type="NCBI Taxonomy" id="46731"/>
    <lineage>
        <taxon>Eukaryota</taxon>
        <taxon>Metazoa</taxon>
        <taxon>Cnidaria</taxon>
        <taxon>Anthozoa</taxon>
        <taxon>Hexacorallia</taxon>
        <taxon>Scleractinia</taxon>
        <taxon>Astrocoeniina</taxon>
        <taxon>Pocilloporidae</taxon>
        <taxon>Pocillopora</taxon>
    </lineage>
</organism>
<dbReference type="STRING" id="46731.A0A3M6V048"/>
<feature type="non-terminal residue" evidence="1">
    <location>
        <position position="1"/>
    </location>
</feature>
<dbReference type="AlphaFoldDB" id="A0A3M6V048"/>
<evidence type="ECO:0008006" key="3">
    <source>
        <dbReference type="Google" id="ProtNLM"/>
    </source>
</evidence>
<dbReference type="EMBL" id="RCHS01000399">
    <property type="protein sequence ID" value="RMX59144.1"/>
    <property type="molecule type" value="Genomic_DNA"/>
</dbReference>
<keyword evidence="2" id="KW-1185">Reference proteome</keyword>
<proteinExistence type="predicted"/>
<evidence type="ECO:0000313" key="2">
    <source>
        <dbReference type="Proteomes" id="UP000275408"/>
    </source>
</evidence>
<name>A0A3M6V048_POCDA</name>
<gene>
    <name evidence="1" type="ORF">pdam_00009759</name>
</gene>
<evidence type="ECO:0000313" key="1">
    <source>
        <dbReference type="EMBL" id="RMX59144.1"/>
    </source>
</evidence>
<reference evidence="1 2" key="1">
    <citation type="journal article" date="2018" name="Sci. Rep.">
        <title>Comparative analysis of the Pocillopora damicornis genome highlights role of immune system in coral evolution.</title>
        <authorList>
            <person name="Cunning R."/>
            <person name="Bay R.A."/>
            <person name="Gillette P."/>
            <person name="Baker A.C."/>
            <person name="Traylor-Knowles N."/>
        </authorList>
    </citation>
    <scope>NUCLEOTIDE SEQUENCE [LARGE SCALE GENOMIC DNA]</scope>
    <source>
        <strain evidence="1">RSMAS</strain>
        <tissue evidence="1">Whole animal</tissue>
    </source>
</reference>
<dbReference type="Proteomes" id="UP000275408">
    <property type="component" value="Unassembled WGS sequence"/>
</dbReference>